<organism evidence="15 16">
    <name type="scientific">Rehmannia glutinosa</name>
    <name type="common">Chinese foxglove</name>
    <dbReference type="NCBI Taxonomy" id="99300"/>
    <lineage>
        <taxon>Eukaryota</taxon>
        <taxon>Viridiplantae</taxon>
        <taxon>Streptophyta</taxon>
        <taxon>Embryophyta</taxon>
        <taxon>Tracheophyta</taxon>
        <taxon>Spermatophyta</taxon>
        <taxon>Magnoliopsida</taxon>
        <taxon>eudicotyledons</taxon>
        <taxon>Gunneridae</taxon>
        <taxon>Pentapetalae</taxon>
        <taxon>asterids</taxon>
        <taxon>lamiids</taxon>
        <taxon>Lamiales</taxon>
        <taxon>Orobanchaceae</taxon>
        <taxon>Rehmannieae</taxon>
        <taxon>Rehmannia</taxon>
    </lineage>
</organism>
<evidence type="ECO:0000256" key="6">
    <source>
        <dbReference type="ARBA" id="ARBA00022741"/>
    </source>
</evidence>
<keyword evidence="9 11" id="KW-1133">Transmembrane helix</keyword>
<evidence type="ECO:0000256" key="5">
    <source>
        <dbReference type="ARBA" id="ARBA00022692"/>
    </source>
</evidence>
<dbReference type="PROSITE" id="PS51392">
    <property type="entry name" value="KEN"/>
    <property type="match status" value="1"/>
</dbReference>
<evidence type="ECO:0000256" key="9">
    <source>
        <dbReference type="ARBA" id="ARBA00022989"/>
    </source>
</evidence>
<evidence type="ECO:0000313" key="15">
    <source>
        <dbReference type="EMBL" id="KAK6138818.1"/>
    </source>
</evidence>
<keyword evidence="4" id="KW-0808">Transferase</keyword>
<dbReference type="EC" id="2.7.11.1" evidence="2"/>
<feature type="transmembrane region" description="Helical" evidence="11">
    <location>
        <begin position="512"/>
        <end position="533"/>
    </location>
</feature>
<dbReference type="Pfam" id="PF06479">
    <property type="entry name" value="Ribonuc_2-5A"/>
    <property type="match status" value="1"/>
</dbReference>
<evidence type="ECO:0000256" key="8">
    <source>
        <dbReference type="ARBA" id="ARBA00022840"/>
    </source>
</evidence>
<evidence type="ECO:0000256" key="11">
    <source>
        <dbReference type="SAM" id="Phobius"/>
    </source>
</evidence>
<dbReference type="CDD" id="cd10422">
    <property type="entry name" value="RNase_Ire1"/>
    <property type="match status" value="1"/>
</dbReference>
<dbReference type="SMART" id="SM00564">
    <property type="entry name" value="PQQ"/>
    <property type="match status" value="3"/>
</dbReference>
<dbReference type="Pfam" id="PF00069">
    <property type="entry name" value="Pkinase"/>
    <property type="match status" value="1"/>
</dbReference>
<evidence type="ECO:0000256" key="4">
    <source>
        <dbReference type="ARBA" id="ARBA00022679"/>
    </source>
</evidence>
<dbReference type="Gene3D" id="2.130.10.10">
    <property type="entry name" value="YVTN repeat-like/Quinoprotein amine dehydrogenase"/>
    <property type="match status" value="1"/>
</dbReference>
<evidence type="ECO:0000256" key="7">
    <source>
        <dbReference type="ARBA" id="ARBA00022777"/>
    </source>
</evidence>
<keyword evidence="16" id="KW-1185">Reference proteome</keyword>
<dbReference type="InterPro" id="IPR038357">
    <property type="entry name" value="KEN_sf"/>
</dbReference>
<dbReference type="PANTHER" id="PTHR13954">
    <property type="entry name" value="IRE1-RELATED"/>
    <property type="match status" value="1"/>
</dbReference>
<accession>A0ABR0VU57</accession>
<evidence type="ECO:0000256" key="12">
    <source>
        <dbReference type="SAM" id="SignalP"/>
    </source>
</evidence>
<evidence type="ECO:0000259" key="13">
    <source>
        <dbReference type="PROSITE" id="PS50011"/>
    </source>
</evidence>
<dbReference type="InterPro" id="IPR011009">
    <property type="entry name" value="Kinase-like_dom_sf"/>
</dbReference>
<dbReference type="Proteomes" id="UP001318860">
    <property type="component" value="Unassembled WGS sequence"/>
</dbReference>
<gene>
    <name evidence="15" type="ORF">DH2020_027439</name>
</gene>
<dbReference type="SMART" id="SM00220">
    <property type="entry name" value="S_TKc"/>
    <property type="match status" value="1"/>
</dbReference>
<dbReference type="InterPro" id="IPR000719">
    <property type="entry name" value="Prot_kinase_dom"/>
</dbReference>
<dbReference type="InterPro" id="IPR010513">
    <property type="entry name" value="KEN_dom"/>
</dbReference>
<proteinExistence type="predicted"/>
<evidence type="ECO:0000313" key="16">
    <source>
        <dbReference type="Proteomes" id="UP001318860"/>
    </source>
</evidence>
<keyword evidence="3" id="KW-0723">Serine/threonine-protein kinase</keyword>
<evidence type="ECO:0000256" key="2">
    <source>
        <dbReference type="ARBA" id="ARBA00012513"/>
    </source>
</evidence>
<dbReference type="InterPro" id="IPR015943">
    <property type="entry name" value="WD40/YVTN_repeat-like_dom_sf"/>
</dbReference>
<evidence type="ECO:0000256" key="3">
    <source>
        <dbReference type="ARBA" id="ARBA00022527"/>
    </source>
</evidence>
<keyword evidence="6" id="KW-0547">Nucleotide-binding</keyword>
<dbReference type="InterPro" id="IPR008271">
    <property type="entry name" value="Ser/Thr_kinase_AS"/>
</dbReference>
<feature type="domain" description="Protein kinase" evidence="13">
    <location>
        <begin position="386"/>
        <end position="686"/>
    </location>
</feature>
<dbReference type="EMBL" id="JABTTQ020000621">
    <property type="protein sequence ID" value="KAK6138818.1"/>
    <property type="molecule type" value="Genomic_DNA"/>
</dbReference>
<keyword evidence="7" id="KW-0418">Kinase</keyword>
<keyword evidence="5 11" id="KW-0812">Transmembrane</keyword>
<dbReference type="SUPFAM" id="SSF50998">
    <property type="entry name" value="Quinoprotein alcohol dehydrogenase-like"/>
    <property type="match status" value="1"/>
</dbReference>
<keyword evidence="10 11" id="KW-0472">Membrane</keyword>
<dbReference type="InterPro" id="IPR045133">
    <property type="entry name" value="IRE1/2-like"/>
</dbReference>
<protein>
    <recommendedName>
        <fullName evidence="2">non-specific serine/threonine protein kinase</fullName>
        <ecNumber evidence="2">2.7.11.1</ecNumber>
    </recommendedName>
</protein>
<feature type="signal peptide" evidence="12">
    <location>
        <begin position="1"/>
        <end position="21"/>
    </location>
</feature>
<dbReference type="InterPro" id="IPR018391">
    <property type="entry name" value="PQQ_b-propeller_rpt"/>
</dbReference>
<name>A0ABR0VU57_REHGL</name>
<dbReference type="PANTHER" id="PTHR13954:SF27">
    <property type="entry name" value="SERINE_THREONINE-PROTEIN KINASE_ENDORIBONUCLEASE IRE1B"/>
    <property type="match status" value="1"/>
</dbReference>
<evidence type="ECO:0000256" key="1">
    <source>
        <dbReference type="ARBA" id="ARBA00004479"/>
    </source>
</evidence>
<sequence>MARNGVIVASIMVAVVAAAAAREMPVVFGALSSPDSSDPDPDSENSPLPLTAKHDTAIVAAPDGTVYLVEIGSGKILWSFSSGPSIYSSFQQIPNHEGEKLNASADGDNFYIDCGEDWELYLHANGLKEVKLPVSAEEFVKRTPFVSAGGGVMLGSKKTAVFLVDAKTGKVVRSFRSDNLPSDGEHGADETSSLIRGDIEEWLPASSVDSEAIDKPLYVTRTDYALKYTSVKTGKVLWYLMFADIEASFQCEGIENFLGGFPHNNKFRPGQGLDMKLPMHCETRPVVYRIRDRSSLEPLFIANGLRDALPGGGVLSLPDSDLHSIEPMNNLLAPLYSNEKEMLALPTSNYEEFMIRSLPGSVTPQISSHVESDSRAQSHLWPSMLYSALVLIATTFFFCVRLVVVRRQGKLQKQSEDVKLQNVTPKKKKGRKSAVNRHSIIVQKSHEDNFQTAAEATHSFLKLSPSGNNYTSTDVRKIGKLIVTNKEIAKGSNGTVVLEGNYDGRSVAVKRVSVAIALVIRLVMHISALPVSFMDIVCGLAHLHELGIIHRDLKPQNVLVIKDRSISAKISDMGISKHLDGEMSSLTKHATGYGSSGWQAPEQLRHERQTRAVDLFSLGCILFFCISGGKHPFGENLERDVNIVNDRKDLFLIDHIPEATDLISRLLDPNPDLRPKAIEVMHHPLFWNSEKRLSFLRDASDRVELEDREDASQLLEALENSGRVALGGKWDEKMENAFINDIGRYRRYKFDSVRDLLRVIRNKLNHYRELPKEIQAILGSVPEGFDSYFSTRFPKLLIEVYRIFLGIVQRKKYFRSTSEVLVFNLDFAL</sequence>
<dbReference type="Gene3D" id="3.30.200.20">
    <property type="entry name" value="Phosphorylase Kinase, domain 1"/>
    <property type="match status" value="1"/>
</dbReference>
<feature type="domain" description="KEN" evidence="14">
    <location>
        <begin position="689"/>
        <end position="820"/>
    </location>
</feature>
<feature type="chain" id="PRO_5047482016" description="non-specific serine/threonine protein kinase" evidence="12">
    <location>
        <begin position="22"/>
        <end position="829"/>
    </location>
</feature>
<evidence type="ECO:0000256" key="10">
    <source>
        <dbReference type="ARBA" id="ARBA00023136"/>
    </source>
</evidence>
<dbReference type="SUPFAM" id="SSF56112">
    <property type="entry name" value="Protein kinase-like (PK-like)"/>
    <property type="match status" value="1"/>
</dbReference>
<dbReference type="PROSITE" id="PS50011">
    <property type="entry name" value="PROTEIN_KINASE_DOM"/>
    <property type="match status" value="1"/>
</dbReference>
<dbReference type="Gene3D" id="1.20.1440.180">
    <property type="entry name" value="KEN domain"/>
    <property type="match status" value="1"/>
</dbReference>
<reference evidence="15 16" key="1">
    <citation type="journal article" date="2021" name="Comput. Struct. Biotechnol. J.">
        <title>De novo genome assembly of the potent medicinal plant Rehmannia glutinosa using nanopore technology.</title>
        <authorList>
            <person name="Ma L."/>
            <person name="Dong C."/>
            <person name="Song C."/>
            <person name="Wang X."/>
            <person name="Zheng X."/>
            <person name="Niu Y."/>
            <person name="Chen S."/>
            <person name="Feng W."/>
        </authorList>
    </citation>
    <scope>NUCLEOTIDE SEQUENCE [LARGE SCALE GENOMIC DNA]</scope>
    <source>
        <strain evidence="15">DH-2019</strain>
    </source>
</reference>
<comment type="subcellular location">
    <subcellularLocation>
        <location evidence="1">Membrane</location>
        <topology evidence="1">Single-pass type I membrane protein</topology>
    </subcellularLocation>
</comment>
<dbReference type="InterPro" id="IPR011047">
    <property type="entry name" value="Quinoprotein_ADH-like_sf"/>
</dbReference>
<feature type="transmembrane region" description="Helical" evidence="11">
    <location>
        <begin position="384"/>
        <end position="404"/>
    </location>
</feature>
<dbReference type="PROSITE" id="PS00108">
    <property type="entry name" value="PROTEIN_KINASE_ST"/>
    <property type="match status" value="1"/>
</dbReference>
<dbReference type="SMART" id="SM00580">
    <property type="entry name" value="PUG"/>
    <property type="match status" value="1"/>
</dbReference>
<comment type="caution">
    <text evidence="15">The sequence shown here is derived from an EMBL/GenBank/DDBJ whole genome shotgun (WGS) entry which is preliminary data.</text>
</comment>
<keyword evidence="12" id="KW-0732">Signal</keyword>
<dbReference type="Gene3D" id="1.10.510.10">
    <property type="entry name" value="Transferase(Phosphotransferase) domain 1"/>
    <property type="match status" value="1"/>
</dbReference>
<keyword evidence="8" id="KW-0067">ATP-binding</keyword>
<evidence type="ECO:0000259" key="14">
    <source>
        <dbReference type="PROSITE" id="PS51392"/>
    </source>
</evidence>